<evidence type="ECO:0000313" key="5">
    <source>
        <dbReference type="EMBL" id="RXW22142.1"/>
    </source>
</evidence>
<feature type="domain" description="Disease resistance R13L4/SHOC-2-like LRR" evidence="4">
    <location>
        <begin position="195"/>
        <end position="266"/>
    </location>
</feature>
<evidence type="ECO:0000313" key="6">
    <source>
        <dbReference type="Proteomes" id="UP000290288"/>
    </source>
</evidence>
<dbReference type="Pfam" id="PF23598">
    <property type="entry name" value="LRR_14"/>
    <property type="match status" value="1"/>
</dbReference>
<dbReference type="InterPro" id="IPR050216">
    <property type="entry name" value="LRR_domain-containing"/>
</dbReference>
<dbReference type="InterPro" id="IPR055414">
    <property type="entry name" value="LRR_R13L4/SHOC2-like"/>
</dbReference>
<dbReference type="SUPFAM" id="SSF52058">
    <property type="entry name" value="L domain-like"/>
    <property type="match status" value="1"/>
</dbReference>
<comment type="caution">
    <text evidence="5">The sequence shown here is derived from an EMBL/GenBank/DDBJ whole genome shotgun (WGS) entry which is preliminary data.</text>
</comment>
<evidence type="ECO:0000259" key="4">
    <source>
        <dbReference type="Pfam" id="PF23598"/>
    </source>
</evidence>
<reference evidence="5 6" key="1">
    <citation type="submission" date="2019-01" db="EMBL/GenBank/DDBJ databases">
        <title>Draft genome sequence of Psathyrella aberdarensis IHI B618.</title>
        <authorList>
            <person name="Buettner E."/>
            <person name="Kellner H."/>
        </authorList>
    </citation>
    <scope>NUCLEOTIDE SEQUENCE [LARGE SCALE GENOMIC DNA]</scope>
    <source>
        <strain evidence="5 6">IHI B618</strain>
    </source>
</reference>
<feature type="region of interest" description="Disordered" evidence="3">
    <location>
        <begin position="1"/>
        <end position="53"/>
    </location>
</feature>
<dbReference type="GO" id="GO:0005737">
    <property type="term" value="C:cytoplasm"/>
    <property type="evidence" value="ECO:0007669"/>
    <property type="project" value="TreeGrafter"/>
</dbReference>
<dbReference type="PANTHER" id="PTHR48051">
    <property type="match status" value="1"/>
</dbReference>
<dbReference type="InterPro" id="IPR003591">
    <property type="entry name" value="Leu-rich_rpt_typical-subtyp"/>
</dbReference>
<dbReference type="SMART" id="SM00369">
    <property type="entry name" value="LRR_TYP"/>
    <property type="match status" value="2"/>
</dbReference>
<dbReference type="PROSITE" id="PS51450">
    <property type="entry name" value="LRR"/>
    <property type="match status" value="2"/>
</dbReference>
<dbReference type="Gene3D" id="3.80.10.10">
    <property type="entry name" value="Ribonuclease Inhibitor"/>
    <property type="match status" value="1"/>
</dbReference>
<evidence type="ECO:0000256" key="2">
    <source>
        <dbReference type="ARBA" id="ARBA00022737"/>
    </source>
</evidence>
<dbReference type="EMBL" id="SDEE01000082">
    <property type="protein sequence ID" value="RXW22142.1"/>
    <property type="molecule type" value="Genomic_DNA"/>
</dbReference>
<dbReference type="STRING" id="2316362.A0A4Q2DSD3"/>
<evidence type="ECO:0000256" key="3">
    <source>
        <dbReference type="SAM" id="MobiDB-lite"/>
    </source>
</evidence>
<proteinExistence type="predicted"/>
<sequence length="467" mass="52428">MSWYNPTDSYAPPSSPGSSPEMLPADSSPASSPGIEPLDLEDEPPALDPFAGAFGSRRVKRVNLSSNDRDEDQRAFKKARYVPRNGLQSLTAEDRVWADESTRAYEEHWRIFHLAGKDLTRVDTQFIRDLKSMVVLPGLEQAAGPSRKSSIDLNGRKFDHQAPAAAARQIRRTFSRQESKNSAILPGERDENIHLYLAKNRITKLPNELWTLEHLTILSLRGNKITYLPPEIGNLKNLRDLNVSANRLKYLPSELNNLTSLVSIHVHPNKLFLEPAPTQRQRPVSEVECVMPSSVPSLVELCLRVLGSPPTEEMQLKLNKEEAPPQNVLEYYLPLDHKFMGTISQPLLKTLDACSPGWIPREMIIQARDCEDESMHVNGIGRCANPNHTSLFVHHAEQRYSWEASVAGLSLGGVAPVRWRGCCRGCLSFLDEEEKEEEEEEALEINCIQLQLEPVAFDGTLPGFEDD</sequence>
<protein>
    <recommendedName>
        <fullName evidence="4">Disease resistance R13L4/SHOC-2-like LRR domain-containing protein</fullName>
    </recommendedName>
</protein>
<keyword evidence="2" id="KW-0677">Repeat</keyword>
<dbReference type="OrthoDB" id="660555at2759"/>
<evidence type="ECO:0000256" key="1">
    <source>
        <dbReference type="ARBA" id="ARBA00022614"/>
    </source>
</evidence>
<organism evidence="5 6">
    <name type="scientific">Candolleomyces aberdarensis</name>
    <dbReference type="NCBI Taxonomy" id="2316362"/>
    <lineage>
        <taxon>Eukaryota</taxon>
        <taxon>Fungi</taxon>
        <taxon>Dikarya</taxon>
        <taxon>Basidiomycota</taxon>
        <taxon>Agaricomycotina</taxon>
        <taxon>Agaricomycetes</taxon>
        <taxon>Agaricomycetidae</taxon>
        <taxon>Agaricales</taxon>
        <taxon>Agaricineae</taxon>
        <taxon>Psathyrellaceae</taxon>
        <taxon>Candolleomyces</taxon>
    </lineage>
</organism>
<gene>
    <name evidence="5" type="ORF">EST38_g3723</name>
</gene>
<dbReference type="AlphaFoldDB" id="A0A4Q2DSD3"/>
<name>A0A4Q2DSD3_9AGAR</name>
<dbReference type="PANTHER" id="PTHR48051:SF1">
    <property type="entry name" value="RAS SUPPRESSOR PROTEIN 1"/>
    <property type="match status" value="1"/>
</dbReference>
<keyword evidence="1" id="KW-0433">Leucine-rich repeat</keyword>
<dbReference type="InterPro" id="IPR032675">
    <property type="entry name" value="LRR_dom_sf"/>
</dbReference>
<accession>A0A4Q2DSD3</accession>
<keyword evidence="6" id="KW-1185">Reference proteome</keyword>
<dbReference type="Proteomes" id="UP000290288">
    <property type="component" value="Unassembled WGS sequence"/>
</dbReference>
<dbReference type="InterPro" id="IPR001611">
    <property type="entry name" value="Leu-rich_rpt"/>
</dbReference>